<dbReference type="SMART" id="SM00388">
    <property type="entry name" value="HisKA"/>
    <property type="match status" value="1"/>
</dbReference>
<evidence type="ECO:0000256" key="7">
    <source>
        <dbReference type="ARBA" id="ARBA00022679"/>
    </source>
</evidence>
<dbReference type="InterPro" id="IPR003661">
    <property type="entry name" value="HisK_dim/P_dom"/>
</dbReference>
<evidence type="ECO:0000259" key="22">
    <source>
        <dbReference type="PROSITE" id="PS50113"/>
    </source>
</evidence>
<dbReference type="Pfam" id="PF02518">
    <property type="entry name" value="HATPase_c"/>
    <property type="match status" value="1"/>
</dbReference>
<evidence type="ECO:0000256" key="15">
    <source>
        <dbReference type="ARBA" id="ARBA00023136"/>
    </source>
</evidence>
<keyword evidence="14" id="KW-0902">Two-component regulatory system</keyword>
<dbReference type="Gene3D" id="3.30.450.20">
    <property type="entry name" value="PAS domain"/>
    <property type="match status" value="1"/>
</dbReference>
<dbReference type="SUPFAM" id="SSF47226">
    <property type="entry name" value="Histidine-containing phosphotransfer domain, HPT domain"/>
    <property type="match status" value="1"/>
</dbReference>
<dbReference type="InterPro" id="IPR036097">
    <property type="entry name" value="HisK_dim/P_sf"/>
</dbReference>
<dbReference type="CDD" id="cd16922">
    <property type="entry name" value="HATPase_EvgS-ArcB-TorS-like"/>
    <property type="match status" value="1"/>
</dbReference>
<dbReference type="Gene3D" id="1.10.287.130">
    <property type="match status" value="1"/>
</dbReference>
<evidence type="ECO:0000256" key="12">
    <source>
        <dbReference type="ARBA" id="ARBA00022840"/>
    </source>
</evidence>
<dbReference type="Gene3D" id="1.20.120.160">
    <property type="entry name" value="HPT domain"/>
    <property type="match status" value="1"/>
</dbReference>
<dbReference type="Gene3D" id="3.30.565.10">
    <property type="entry name" value="Histidine kinase-like ATPase, C-terminal domain"/>
    <property type="match status" value="1"/>
</dbReference>
<dbReference type="PANTHER" id="PTHR43047:SF72">
    <property type="entry name" value="OSMOSENSING HISTIDINE PROTEIN KINASE SLN1"/>
    <property type="match status" value="1"/>
</dbReference>
<dbReference type="SUPFAM" id="SSF55785">
    <property type="entry name" value="PYP-like sensor domain (PAS domain)"/>
    <property type="match status" value="1"/>
</dbReference>
<feature type="modified residue" description="Phosphohistidine" evidence="16">
    <location>
        <position position="1100"/>
    </location>
</feature>
<reference evidence="24 25" key="1">
    <citation type="submission" date="2016-10" db="EMBL/GenBank/DDBJ databases">
        <authorList>
            <person name="Varghese N."/>
            <person name="Submissions S."/>
        </authorList>
    </citation>
    <scope>NUCLEOTIDE SEQUENCE [LARGE SCALE GENOMIC DNA]</scope>
    <source>
        <strain evidence="24 25">YR512</strain>
    </source>
</reference>
<evidence type="ECO:0000256" key="1">
    <source>
        <dbReference type="ARBA" id="ARBA00000085"/>
    </source>
</evidence>
<comment type="catalytic activity">
    <reaction evidence="1">
        <text>ATP + protein L-histidine = ADP + protein N-phospho-L-histidine.</text>
        <dbReference type="EC" id="2.7.13.3"/>
    </reaction>
</comment>
<dbReference type="Pfam" id="PF08448">
    <property type="entry name" value="PAS_4"/>
    <property type="match status" value="1"/>
</dbReference>
<dbReference type="Gene3D" id="3.40.50.2300">
    <property type="match status" value="1"/>
</dbReference>
<dbReference type="Gene3D" id="3.40.190.10">
    <property type="entry name" value="Periplasmic binding protein-like II"/>
    <property type="match status" value="4"/>
</dbReference>
<dbReference type="SMART" id="SM00062">
    <property type="entry name" value="PBPb"/>
    <property type="match status" value="2"/>
</dbReference>
<dbReference type="InterPro" id="IPR035965">
    <property type="entry name" value="PAS-like_dom_sf"/>
</dbReference>
<evidence type="ECO:0000256" key="6">
    <source>
        <dbReference type="ARBA" id="ARBA00022553"/>
    </source>
</evidence>
<name>A0A1I3QBS5_9GAMM</name>
<dbReference type="SMART" id="SM00091">
    <property type="entry name" value="PAS"/>
    <property type="match status" value="1"/>
</dbReference>
<dbReference type="InterPro" id="IPR004358">
    <property type="entry name" value="Sig_transdc_His_kin-like_C"/>
</dbReference>
<evidence type="ECO:0000256" key="17">
    <source>
        <dbReference type="PROSITE-ProRule" id="PRU00169"/>
    </source>
</evidence>
<dbReference type="CDD" id="cd00130">
    <property type="entry name" value="PAS"/>
    <property type="match status" value="1"/>
</dbReference>
<dbReference type="GO" id="GO:0016301">
    <property type="term" value="F:kinase activity"/>
    <property type="evidence" value="ECO:0007669"/>
    <property type="project" value="UniProtKB-KW"/>
</dbReference>
<keyword evidence="6 17" id="KW-0597">Phosphoprotein</keyword>
<feature type="transmembrane region" description="Helical" evidence="18">
    <location>
        <begin position="501"/>
        <end position="519"/>
    </location>
</feature>
<feature type="domain" description="Response regulatory" evidence="20">
    <location>
        <begin position="926"/>
        <end position="1045"/>
    </location>
</feature>
<dbReference type="SUPFAM" id="SSF55874">
    <property type="entry name" value="ATPase domain of HSP90 chaperone/DNA topoisomerase II/histidine kinase"/>
    <property type="match status" value="1"/>
</dbReference>
<evidence type="ECO:0000256" key="3">
    <source>
        <dbReference type="ARBA" id="ARBA00012438"/>
    </source>
</evidence>
<evidence type="ECO:0000313" key="25">
    <source>
        <dbReference type="Proteomes" id="UP000198841"/>
    </source>
</evidence>
<evidence type="ECO:0000256" key="18">
    <source>
        <dbReference type="SAM" id="Phobius"/>
    </source>
</evidence>
<dbReference type="SMART" id="SM00387">
    <property type="entry name" value="HATPase_c"/>
    <property type="match status" value="1"/>
</dbReference>
<dbReference type="Pfam" id="PF00497">
    <property type="entry name" value="SBP_bac_3"/>
    <property type="match status" value="2"/>
</dbReference>
<keyword evidence="11 24" id="KW-0418">Kinase</keyword>
<dbReference type="EMBL" id="FOSD01000001">
    <property type="protein sequence ID" value="SFJ30586.1"/>
    <property type="molecule type" value="Genomic_DNA"/>
</dbReference>
<evidence type="ECO:0000256" key="16">
    <source>
        <dbReference type="PROSITE-ProRule" id="PRU00110"/>
    </source>
</evidence>
<evidence type="ECO:0000256" key="9">
    <source>
        <dbReference type="ARBA" id="ARBA00022729"/>
    </source>
</evidence>
<dbReference type="SMART" id="SM00448">
    <property type="entry name" value="REC"/>
    <property type="match status" value="1"/>
</dbReference>
<dbReference type="CDD" id="cd13707">
    <property type="entry name" value="PBP2_BvgS_D2"/>
    <property type="match status" value="1"/>
</dbReference>
<evidence type="ECO:0000256" key="11">
    <source>
        <dbReference type="ARBA" id="ARBA00022777"/>
    </source>
</evidence>
<dbReference type="InterPro" id="IPR005467">
    <property type="entry name" value="His_kinase_dom"/>
</dbReference>
<dbReference type="PROSITE" id="PS50112">
    <property type="entry name" value="PAS"/>
    <property type="match status" value="1"/>
</dbReference>
<keyword evidence="15 18" id="KW-0472">Membrane</keyword>
<dbReference type="InterPro" id="IPR011006">
    <property type="entry name" value="CheY-like_superfamily"/>
</dbReference>
<feature type="domain" description="HPt" evidence="23">
    <location>
        <begin position="1061"/>
        <end position="1156"/>
    </location>
</feature>
<dbReference type="Proteomes" id="UP000198841">
    <property type="component" value="Unassembled WGS sequence"/>
</dbReference>
<evidence type="ECO:0000256" key="2">
    <source>
        <dbReference type="ARBA" id="ARBA00004429"/>
    </source>
</evidence>
<protein>
    <recommendedName>
        <fullName evidence="3">histidine kinase</fullName>
        <ecNumber evidence="3">2.7.13.3</ecNumber>
    </recommendedName>
</protein>
<keyword evidence="12" id="KW-0067">ATP-binding</keyword>
<evidence type="ECO:0000259" key="19">
    <source>
        <dbReference type="PROSITE" id="PS50109"/>
    </source>
</evidence>
<dbReference type="InterPro" id="IPR008207">
    <property type="entry name" value="Sig_transdc_His_kin_Hpt_dom"/>
</dbReference>
<dbReference type="SUPFAM" id="SSF47384">
    <property type="entry name" value="Homodimeric domain of signal transducing histidine kinase"/>
    <property type="match status" value="1"/>
</dbReference>
<dbReference type="CDD" id="cd00082">
    <property type="entry name" value="HisKA"/>
    <property type="match status" value="1"/>
</dbReference>
<feature type="domain" description="PAS" evidence="21">
    <location>
        <begin position="534"/>
        <end position="578"/>
    </location>
</feature>
<organism evidence="24 25">
    <name type="scientific">Candidatus Pantoea symbiotica</name>
    <dbReference type="NCBI Taxonomy" id="1884370"/>
    <lineage>
        <taxon>Bacteria</taxon>
        <taxon>Pseudomonadati</taxon>
        <taxon>Pseudomonadota</taxon>
        <taxon>Gammaproteobacteria</taxon>
        <taxon>Enterobacterales</taxon>
        <taxon>Erwiniaceae</taxon>
        <taxon>Pantoea</taxon>
    </lineage>
</organism>
<dbReference type="Pfam" id="PF00512">
    <property type="entry name" value="HisKA"/>
    <property type="match status" value="1"/>
</dbReference>
<dbReference type="Pfam" id="PF01627">
    <property type="entry name" value="Hpt"/>
    <property type="match status" value="1"/>
</dbReference>
<gene>
    <name evidence="24" type="ORF">SAMN05518863_10164</name>
</gene>
<evidence type="ECO:0000256" key="13">
    <source>
        <dbReference type="ARBA" id="ARBA00022989"/>
    </source>
</evidence>
<keyword evidence="13 18" id="KW-1133">Transmembrane helix</keyword>
<dbReference type="SUPFAM" id="SSF53850">
    <property type="entry name" value="Periplasmic binding protein-like II"/>
    <property type="match status" value="2"/>
</dbReference>
<dbReference type="PROSITE" id="PS50110">
    <property type="entry name" value="RESPONSE_REGULATORY"/>
    <property type="match status" value="1"/>
</dbReference>
<dbReference type="PROSITE" id="PS50109">
    <property type="entry name" value="HIS_KIN"/>
    <property type="match status" value="1"/>
</dbReference>
<dbReference type="CDD" id="cd17546">
    <property type="entry name" value="REC_hyHK_CKI1_RcsC-like"/>
    <property type="match status" value="1"/>
</dbReference>
<dbReference type="InterPro" id="IPR001638">
    <property type="entry name" value="Solute-binding_3/MltF_N"/>
</dbReference>
<dbReference type="InterPro" id="IPR013656">
    <property type="entry name" value="PAS_4"/>
</dbReference>
<evidence type="ECO:0000256" key="14">
    <source>
        <dbReference type="ARBA" id="ARBA00023012"/>
    </source>
</evidence>
<dbReference type="PANTHER" id="PTHR43047">
    <property type="entry name" value="TWO-COMPONENT HISTIDINE PROTEIN KINASE"/>
    <property type="match status" value="1"/>
</dbReference>
<dbReference type="InterPro" id="IPR049871">
    <property type="entry name" value="BvgS-like_periplasmic2"/>
</dbReference>
<dbReference type="PROSITE" id="PS50113">
    <property type="entry name" value="PAC"/>
    <property type="match status" value="1"/>
</dbReference>
<dbReference type="InterPro" id="IPR049870">
    <property type="entry name" value="BvgS-like_periplasmic1"/>
</dbReference>
<comment type="caution">
    <text evidence="24">The sequence shown here is derived from an EMBL/GenBank/DDBJ whole genome shotgun (WGS) entry which is preliminary data.</text>
</comment>
<proteinExistence type="predicted"/>
<feature type="domain" description="Histidine kinase" evidence="19">
    <location>
        <begin position="685"/>
        <end position="904"/>
    </location>
</feature>
<keyword evidence="25" id="KW-1185">Reference proteome</keyword>
<keyword evidence="10" id="KW-0547">Nucleotide-binding</keyword>
<keyword evidence="8 18" id="KW-0812">Transmembrane</keyword>
<evidence type="ECO:0000256" key="8">
    <source>
        <dbReference type="ARBA" id="ARBA00022692"/>
    </source>
</evidence>
<dbReference type="EC" id="2.7.13.3" evidence="3"/>
<evidence type="ECO:0000259" key="21">
    <source>
        <dbReference type="PROSITE" id="PS50112"/>
    </source>
</evidence>
<dbReference type="Pfam" id="PF00072">
    <property type="entry name" value="Response_reg"/>
    <property type="match status" value="1"/>
</dbReference>
<keyword evidence="9" id="KW-0732">Signal</keyword>
<dbReference type="PROSITE" id="PS50894">
    <property type="entry name" value="HPT"/>
    <property type="match status" value="1"/>
</dbReference>
<comment type="subcellular location">
    <subcellularLocation>
        <location evidence="2">Cell inner membrane</location>
        <topology evidence="2">Multi-pass membrane protein</topology>
    </subcellularLocation>
</comment>
<sequence>MHVSLSGVTPLVVTPQQHQWLQQKKVLNVGIYAHDSPPLSLLTPPNDFEGLNADFLGLIAAQLGLEVRLITFQTNEERMRALKNGDIDIIPNRVAESDNKDLVFSVPYVTEHPILATSVSNTKPLPAELNNASVALAAGYWPLKELKQAYPNARFQLFDNYQEALSAVAFGHSDVYMGNSYPIGRNFLNNLRIERYARLPQRKSGFAMLRNTSPLASLIDAAIEALPSEKQIEVRQLWQSNELRVINQPLTFSPRQQQWIDKHPVVNVVVYGEDYLAPVAFIDKDGALRGIAADVLGLVQLKTGLQFRVNTASSLSELTSQVTKGDVDMVAAITPSTERSEAMLFTYPYVRTAFTLITEKNNNSINRLEDLRGKRLGVNKGATLAKFIAEKYPDIKLVFFDKSEDLFNSAANGDVDAIIGILITSDYLIGKHNADKLKMVGVIGNDSTFISFGVNNHSPELRDIFDNVLKNLPPDELDILANHWRPNNLLVVDNFWARHRMAIVTGMVAAIIVALLILMRTLWLRREMSLVENQNRQLQRLLDELPFPITLRDIEGRLSYANQPFLDLFGIDFETIKGTLLTEQPRNVIYEQAVFSQNKASMVASTGTPYRNDLSFSILDNEGNVARTFIGNVWMLPWHDSAGKQIGVLSLIWDVSDRVELLRQLSEVSERAEESNRAKSTFLSTMSHEIRTPMNAIIGMLDMAIKKARKGEQDIQALEVAYESSEGLVGLIGDILDLSRIEGGELEFKPVRINLAALINQLMVIFNGLALDKSIRLHKEIPDDANTDVIADPLRIKQVLSNILSNAIKFTDHGGVTLRLQHYPQTEERQVRYVIEVQDSGVGIDSQQQDKLFQPFAQADNRRAGTGLGLYISRNLCQNMGGNLTLTSEQNVGTCVRAEFVLPIAENIEVTKKEESPVAAQIVSLDVLVVDDNAANRILLAKQLAWLGHHAHVAEDGEQGLNLWRKHDFDVVITDCNMPGMNGYQLAQRIREIEAQEQREAVWMIGFTANAMQEIIERCHRAGMNGCLFKPCTLNSLADALNLRDDVKYEGLTLSDLTRDDAVLQQQLQKKLHETVMQDYTAMRFAASQQEWETLGNLAHRMCGSVRIARETKLATLCQALENACLSSEHQSIQCQQCWHQLKIELQAWLARTAEE</sequence>
<feature type="modified residue" description="4-aspartylphosphate" evidence="17">
    <location>
        <position position="975"/>
    </location>
</feature>
<dbReference type="InterPro" id="IPR003594">
    <property type="entry name" value="HATPase_dom"/>
</dbReference>
<evidence type="ECO:0000256" key="10">
    <source>
        <dbReference type="ARBA" id="ARBA00022741"/>
    </source>
</evidence>
<evidence type="ECO:0000259" key="23">
    <source>
        <dbReference type="PROSITE" id="PS50894"/>
    </source>
</evidence>
<dbReference type="SUPFAM" id="SSF52172">
    <property type="entry name" value="CheY-like"/>
    <property type="match status" value="1"/>
</dbReference>
<dbReference type="InterPro" id="IPR036890">
    <property type="entry name" value="HATPase_C_sf"/>
</dbReference>
<evidence type="ECO:0000259" key="20">
    <source>
        <dbReference type="PROSITE" id="PS50110"/>
    </source>
</evidence>
<dbReference type="InterPro" id="IPR000014">
    <property type="entry name" value="PAS"/>
</dbReference>
<evidence type="ECO:0000313" key="24">
    <source>
        <dbReference type="EMBL" id="SFJ30586.1"/>
    </source>
</evidence>
<dbReference type="PRINTS" id="PR00344">
    <property type="entry name" value="BCTRLSENSOR"/>
</dbReference>
<accession>A0A1I3QBS5</accession>
<dbReference type="CDD" id="cd13705">
    <property type="entry name" value="PBP2_BvgS_D1"/>
    <property type="match status" value="1"/>
</dbReference>
<feature type="domain" description="PAC" evidence="22">
    <location>
        <begin position="612"/>
        <end position="667"/>
    </location>
</feature>
<keyword evidence="4" id="KW-1003">Cell membrane</keyword>
<dbReference type="InterPro" id="IPR000700">
    <property type="entry name" value="PAS-assoc_C"/>
</dbReference>
<keyword evidence="7" id="KW-0808">Transferase</keyword>
<dbReference type="InterPro" id="IPR001789">
    <property type="entry name" value="Sig_transdc_resp-reg_receiver"/>
</dbReference>
<evidence type="ECO:0000256" key="4">
    <source>
        <dbReference type="ARBA" id="ARBA00022475"/>
    </source>
</evidence>
<evidence type="ECO:0000256" key="5">
    <source>
        <dbReference type="ARBA" id="ARBA00022519"/>
    </source>
</evidence>
<keyword evidence="5" id="KW-0997">Cell inner membrane</keyword>
<dbReference type="InterPro" id="IPR036641">
    <property type="entry name" value="HPT_dom_sf"/>
</dbReference>